<name>A0A3P3Y3L7_PLABS</name>
<evidence type="ECO:0000256" key="1">
    <source>
        <dbReference type="SAM" id="Phobius"/>
    </source>
</evidence>
<feature type="transmembrane region" description="Helical" evidence="1">
    <location>
        <begin position="31"/>
        <end position="51"/>
    </location>
</feature>
<dbReference type="GO" id="GO:0016020">
    <property type="term" value="C:membrane"/>
    <property type="evidence" value="ECO:0007669"/>
    <property type="project" value="TreeGrafter"/>
</dbReference>
<protein>
    <submittedName>
        <fullName evidence="2">Uncharacterized protein</fullName>
    </submittedName>
</protein>
<accession>A0A3P3Y3L7</accession>
<geneLocation type="mitochondrion" evidence="2"/>
<evidence type="ECO:0000313" key="2">
    <source>
        <dbReference type="EMBL" id="SPQ94721.1"/>
    </source>
</evidence>
<proteinExistence type="predicted"/>
<dbReference type="EMBL" id="OVEO01000003">
    <property type="protein sequence ID" value="SPQ94721.1"/>
    <property type="molecule type" value="Genomic_DNA"/>
</dbReference>
<gene>
    <name evidence="2" type="ORF">PLBR_LOCUS1936</name>
</gene>
<dbReference type="PANTHER" id="PTHR12242">
    <property type="entry name" value="OS02G0130600 PROTEIN-RELATED"/>
    <property type="match status" value="1"/>
</dbReference>
<keyword evidence="2" id="KW-0496">Mitochondrion</keyword>
<sequence>MPHHQFKPINAYCSIGNAGGVQRQMSGRMQIIGFLAAVVSFIGWRILTLPVRRHTVDDVLRLIKSNVVSDAALVAFRCACTAIIAFTLVSIAIDKTGINVCVCLVDQSFKRMRLVGRQRFYTFTVWAWIGQGMYFAAVLLLHVIGPNRSPPILAEAATVLFEIGLALAMLVSFIVTYVLIPGSPDPENFFTWQALAMHNLNVAFMVAELILNQVEFDVARHFHFALLYGVAYILFAWVIARHHGCYFYFFLNPNYKHALLAHIGLLVILTTFFCLAALASVALNPEQNALAIPVLLSFTAALCTFRPRHKLVTA</sequence>
<feature type="transmembrane region" description="Helical" evidence="1">
    <location>
        <begin position="71"/>
        <end position="93"/>
    </location>
</feature>
<feature type="transmembrane region" description="Helical" evidence="1">
    <location>
        <begin position="156"/>
        <end position="180"/>
    </location>
</feature>
<dbReference type="Proteomes" id="UP000290189">
    <property type="component" value="Unassembled WGS sequence"/>
</dbReference>
<keyword evidence="1" id="KW-1133">Transmembrane helix</keyword>
<keyword evidence="1" id="KW-0812">Transmembrane</keyword>
<feature type="transmembrane region" description="Helical" evidence="1">
    <location>
        <begin position="222"/>
        <end position="240"/>
    </location>
</feature>
<dbReference type="AlphaFoldDB" id="A0A3P3Y3L7"/>
<reference evidence="2 3" key="1">
    <citation type="submission" date="2018-03" db="EMBL/GenBank/DDBJ databases">
        <authorList>
            <person name="Fogelqvist J."/>
        </authorList>
    </citation>
    <scope>NUCLEOTIDE SEQUENCE [LARGE SCALE GENOMIC DNA]</scope>
</reference>
<feature type="transmembrane region" description="Helical" evidence="1">
    <location>
        <begin position="260"/>
        <end position="283"/>
    </location>
</feature>
<feature type="transmembrane region" description="Helical" evidence="1">
    <location>
        <begin position="192"/>
        <end position="210"/>
    </location>
</feature>
<organism evidence="2 3">
    <name type="scientific">Plasmodiophora brassicae</name>
    <name type="common">Clubroot disease agent</name>
    <dbReference type="NCBI Taxonomy" id="37360"/>
    <lineage>
        <taxon>Eukaryota</taxon>
        <taxon>Sar</taxon>
        <taxon>Rhizaria</taxon>
        <taxon>Endomyxa</taxon>
        <taxon>Phytomyxea</taxon>
        <taxon>Plasmodiophorida</taxon>
        <taxon>Plasmodiophoridae</taxon>
        <taxon>Plasmodiophora</taxon>
    </lineage>
</organism>
<feature type="transmembrane region" description="Helical" evidence="1">
    <location>
        <begin position="120"/>
        <end position="144"/>
    </location>
</feature>
<evidence type="ECO:0000313" key="3">
    <source>
        <dbReference type="Proteomes" id="UP000290189"/>
    </source>
</evidence>
<keyword evidence="1" id="KW-0472">Membrane</keyword>